<reference evidence="8 9" key="1">
    <citation type="journal article" date="2010" name="DNA Res.">
        <title>Genome sequence of Kitasatospora setae NBRC 14216T: an evolutionary snapshot of the family Streptomycetaceae.</title>
        <authorList>
            <person name="Ichikawa N."/>
            <person name="Oguchi A."/>
            <person name="Ikeda H."/>
            <person name="Ishikawa J."/>
            <person name="Kitani S."/>
            <person name="Watanabe Y."/>
            <person name="Nakamura S."/>
            <person name="Katano Y."/>
            <person name="Kishi E."/>
            <person name="Sasagawa M."/>
            <person name="Ankai A."/>
            <person name="Fukui S."/>
            <person name="Hashimoto Y."/>
            <person name="Kamata S."/>
            <person name="Otoguro M."/>
            <person name="Tanikawa S."/>
            <person name="Nihira T."/>
            <person name="Horinouchi S."/>
            <person name="Ohnishi Y."/>
            <person name="Hayakawa M."/>
            <person name="Kuzuyama T."/>
            <person name="Arisawa A."/>
            <person name="Nomoto F."/>
            <person name="Miura H."/>
            <person name="Takahashi Y."/>
            <person name="Fujita N."/>
        </authorList>
    </citation>
    <scope>NUCLEOTIDE SEQUENCE [LARGE SCALE GENOMIC DNA]</scope>
    <source>
        <strain evidence="9">ATCC 33774 / DSM 43861 / JCM 3304 / KCC A-0304 / NBRC 14216 / KM-6054</strain>
    </source>
</reference>
<dbReference type="PANTHER" id="PTHR43244">
    <property type="match status" value="1"/>
</dbReference>
<dbReference type="InterPro" id="IPR036661">
    <property type="entry name" value="Luciferase-like_sf"/>
</dbReference>
<dbReference type="Proteomes" id="UP000007076">
    <property type="component" value="Chromosome"/>
</dbReference>
<evidence type="ECO:0000313" key="8">
    <source>
        <dbReference type="EMBL" id="BAJ28078.1"/>
    </source>
</evidence>
<evidence type="ECO:0000313" key="9">
    <source>
        <dbReference type="Proteomes" id="UP000007076"/>
    </source>
</evidence>
<feature type="domain" description="Enolase C-terminal" evidence="7">
    <location>
        <begin position="184"/>
        <end position="258"/>
    </location>
</feature>
<name>E4NA47_KITSK</name>
<keyword evidence="2" id="KW-0274">FAD</keyword>
<dbReference type="InterPro" id="IPR016164">
    <property type="entry name" value="FAD-linked_Oxase-like_C"/>
</dbReference>
<dbReference type="Pfam" id="PF02913">
    <property type="entry name" value="FAD-oxidase_C"/>
    <property type="match status" value="1"/>
</dbReference>
<evidence type="ECO:0000259" key="5">
    <source>
        <dbReference type="Pfam" id="PF00296"/>
    </source>
</evidence>
<dbReference type="SUPFAM" id="SSF55103">
    <property type="entry name" value="FAD-linked oxidases, C-terminal domain"/>
    <property type="match status" value="1"/>
</dbReference>
<dbReference type="InterPro" id="IPR029065">
    <property type="entry name" value="Enolase_C-like"/>
</dbReference>
<dbReference type="HOGENOM" id="CLU_408700_0_0_11"/>
<accession>E4NA47</accession>
<evidence type="ECO:0000256" key="4">
    <source>
        <dbReference type="SAM" id="MobiDB-lite"/>
    </source>
</evidence>
<evidence type="ECO:0000256" key="1">
    <source>
        <dbReference type="ARBA" id="ARBA00022630"/>
    </source>
</evidence>
<dbReference type="Pfam" id="PF00296">
    <property type="entry name" value="Bac_luciferase"/>
    <property type="match status" value="1"/>
</dbReference>
<sequence length="672" mass="72903">MLKAREAGLGVTARPPDGSETWEGREDSAVARQKLGAYLRDLERLFDRYGYQQTSLYGHFGQGCVHTRIPFELREGKGVEAFGNFLFDAADLVASCGGSLSGEHGDGQARGELLPRMFTPRLIEAMAGLKALFDPGNRMNPGKAVRPNPVDSHLRPRAHYAMGWLPLRARLTRAVPGLAPAANAALAQAHGLQPSGHCAPRVHAHPAASIPDLRHLEWFHDHARIEDLLFDGAPHPDDGLLNPGADGRPGLGPALRADVAERYRDPGRHRAPRRGPVRHRTARRGPQIQRRLRALRGGALDHLDPDHVQHLLDHSSACPPGPVPSNRGRSGVIVARHRGTRSWRGDPTGEEREPMTEYGYFLSCEEFTPAELIEQARRAQQAGFTRLAISDHFHPWNDAQGNSAFVWSMIGALSQVVGLPVTTLVTCPTVRLHPAVTAQAAATSSVLLGGRFALGVGTGEALNEHVHGDRWPSFDERADMLEEAVEVMRELFAGESVSRRGRHYTVDNARLYTAPEGPLPVLVSGFGPKAAHLAGRIGDGFVTMTPDADLVGAFREGGGAGKKVVGGVKVCWGGDRDEAVDTVHRLWPTELLPGELAQLLPTPAHFEQASALVTREMVADAVTCGDEAEEHVETVRAYARAGFDEVYVGQIGPDQDAFFDAYRELVLPALGR</sequence>
<dbReference type="InterPro" id="IPR016171">
    <property type="entry name" value="Vanillyl_alc_oxidase_C-sub2"/>
</dbReference>
<dbReference type="GO" id="GO:0016705">
    <property type="term" value="F:oxidoreductase activity, acting on paired donors, with incorporation or reduction of molecular oxygen"/>
    <property type="evidence" value="ECO:0007669"/>
    <property type="project" value="InterPro"/>
</dbReference>
<keyword evidence="9" id="KW-1185">Reference proteome</keyword>
<dbReference type="NCBIfam" id="TIGR03557">
    <property type="entry name" value="F420_G6P_family"/>
    <property type="match status" value="1"/>
</dbReference>
<dbReference type="eggNOG" id="COG0277">
    <property type="taxonomic scope" value="Bacteria"/>
</dbReference>
<feature type="domain" description="Luciferase-like" evidence="5">
    <location>
        <begin position="365"/>
        <end position="645"/>
    </location>
</feature>
<dbReference type="AlphaFoldDB" id="E4NA47"/>
<dbReference type="Pfam" id="PF13378">
    <property type="entry name" value="MR_MLE_C"/>
    <property type="match status" value="1"/>
</dbReference>
<feature type="region of interest" description="Disordered" evidence="4">
    <location>
        <begin position="261"/>
        <end position="289"/>
    </location>
</feature>
<proteinExistence type="predicted"/>
<dbReference type="CDD" id="cd01097">
    <property type="entry name" value="Tetrahydromethanopterin_reductase"/>
    <property type="match status" value="1"/>
</dbReference>
<dbReference type="InterPro" id="IPR004113">
    <property type="entry name" value="FAD-bd_oxidored_4_C"/>
</dbReference>
<evidence type="ECO:0000259" key="6">
    <source>
        <dbReference type="Pfam" id="PF02913"/>
    </source>
</evidence>
<dbReference type="PATRIC" id="fig|452652.3.peg.2271"/>
<dbReference type="GO" id="GO:0050660">
    <property type="term" value="F:flavin adenine dinucleotide binding"/>
    <property type="evidence" value="ECO:0007669"/>
    <property type="project" value="InterPro"/>
</dbReference>
<feature type="domain" description="FAD-binding oxidoreductase/transferase type 4 C-terminal" evidence="6">
    <location>
        <begin position="5"/>
        <end position="143"/>
    </location>
</feature>
<dbReference type="InterPro" id="IPR036849">
    <property type="entry name" value="Enolase-like_C_sf"/>
</dbReference>
<keyword evidence="1" id="KW-0285">Flavoprotein</keyword>
<dbReference type="Gene3D" id="3.20.20.120">
    <property type="entry name" value="Enolase-like C-terminal domain"/>
    <property type="match status" value="1"/>
</dbReference>
<dbReference type="InterPro" id="IPR011251">
    <property type="entry name" value="Luciferase-like_dom"/>
</dbReference>
<dbReference type="SUPFAM" id="SSF51604">
    <property type="entry name" value="Enolase C-terminal domain-like"/>
    <property type="match status" value="1"/>
</dbReference>
<dbReference type="KEGG" id="ksk:KSE_22580"/>
<dbReference type="Gene3D" id="3.30.70.2740">
    <property type="match status" value="1"/>
</dbReference>
<dbReference type="InterPro" id="IPR019945">
    <property type="entry name" value="F420_G6P_DH-rel"/>
</dbReference>
<feature type="compositionally biased region" description="Basic residues" evidence="4">
    <location>
        <begin position="269"/>
        <end position="283"/>
    </location>
</feature>
<dbReference type="InterPro" id="IPR050564">
    <property type="entry name" value="F420-G6PD/mer"/>
</dbReference>
<evidence type="ECO:0000256" key="2">
    <source>
        <dbReference type="ARBA" id="ARBA00022827"/>
    </source>
</evidence>
<protein>
    <submittedName>
        <fullName evidence="8">Putative oxidoreductase</fullName>
    </submittedName>
</protein>
<gene>
    <name evidence="8" type="ordered locus">KSE_22580</name>
</gene>
<dbReference type="Gene3D" id="3.20.20.30">
    <property type="entry name" value="Luciferase-like domain"/>
    <property type="match status" value="1"/>
</dbReference>
<organism evidence="8 9">
    <name type="scientific">Kitasatospora setae (strain ATCC 33774 / DSM 43861 / JCM 3304 / KCC A-0304 / NBRC 14216 / KM-6054)</name>
    <name type="common">Streptomyces setae</name>
    <dbReference type="NCBI Taxonomy" id="452652"/>
    <lineage>
        <taxon>Bacteria</taxon>
        <taxon>Bacillati</taxon>
        <taxon>Actinomycetota</taxon>
        <taxon>Actinomycetes</taxon>
        <taxon>Kitasatosporales</taxon>
        <taxon>Streptomycetaceae</taxon>
        <taxon>Kitasatospora</taxon>
    </lineage>
</organism>
<dbReference type="EMBL" id="AP010968">
    <property type="protein sequence ID" value="BAJ28078.1"/>
    <property type="molecule type" value="Genomic_DNA"/>
</dbReference>
<dbReference type="Gene3D" id="1.10.45.10">
    <property type="entry name" value="Vanillyl-alcohol Oxidase, Chain A, domain 4"/>
    <property type="match status" value="1"/>
</dbReference>
<dbReference type="eggNOG" id="COG2141">
    <property type="taxonomic scope" value="Bacteria"/>
</dbReference>
<feature type="region of interest" description="Disordered" evidence="4">
    <location>
        <begin position="1"/>
        <end position="26"/>
    </location>
</feature>
<dbReference type="PANTHER" id="PTHR43244:SF1">
    <property type="entry name" value="5,10-METHYLENETETRAHYDROMETHANOPTERIN REDUCTASE"/>
    <property type="match status" value="1"/>
</dbReference>
<evidence type="ECO:0000256" key="3">
    <source>
        <dbReference type="ARBA" id="ARBA00023002"/>
    </source>
</evidence>
<dbReference type="SUPFAM" id="SSF51679">
    <property type="entry name" value="Bacterial luciferase-like"/>
    <property type="match status" value="1"/>
</dbReference>
<evidence type="ECO:0000259" key="7">
    <source>
        <dbReference type="Pfam" id="PF13378"/>
    </source>
</evidence>
<keyword evidence="3" id="KW-0560">Oxidoreductase</keyword>
<dbReference type="STRING" id="452652.KSE_22580"/>